<name>A0A0V0TE56_9BILA</name>
<dbReference type="PANTHER" id="PTHR37984">
    <property type="entry name" value="PROTEIN CBG26694"/>
    <property type="match status" value="1"/>
</dbReference>
<dbReference type="InterPro" id="IPR043128">
    <property type="entry name" value="Rev_trsase/Diguanyl_cyclase"/>
</dbReference>
<dbReference type="GO" id="GO:0003964">
    <property type="term" value="F:RNA-directed DNA polymerase activity"/>
    <property type="evidence" value="ECO:0007669"/>
    <property type="project" value="UniProtKB-EC"/>
</dbReference>
<organism evidence="2 3">
    <name type="scientific">Trichinella murrelli</name>
    <dbReference type="NCBI Taxonomy" id="144512"/>
    <lineage>
        <taxon>Eukaryota</taxon>
        <taxon>Metazoa</taxon>
        <taxon>Ecdysozoa</taxon>
        <taxon>Nematoda</taxon>
        <taxon>Enoplea</taxon>
        <taxon>Dorylaimia</taxon>
        <taxon>Trichinellida</taxon>
        <taxon>Trichinellidae</taxon>
        <taxon>Trichinella</taxon>
    </lineage>
</organism>
<dbReference type="AlphaFoldDB" id="A0A0V0TE56"/>
<evidence type="ECO:0000313" key="2">
    <source>
        <dbReference type="EMBL" id="KRX37309.1"/>
    </source>
</evidence>
<dbReference type="InterPro" id="IPR043502">
    <property type="entry name" value="DNA/RNA_pol_sf"/>
</dbReference>
<dbReference type="EMBL" id="JYDJ01000315">
    <property type="protein sequence ID" value="KRX37309.1"/>
    <property type="molecule type" value="Genomic_DNA"/>
</dbReference>
<dbReference type="PANTHER" id="PTHR37984:SF5">
    <property type="entry name" value="PROTEIN NYNRIN-LIKE"/>
    <property type="match status" value="1"/>
</dbReference>
<dbReference type="SUPFAM" id="SSF56672">
    <property type="entry name" value="DNA/RNA polymerases"/>
    <property type="match status" value="1"/>
</dbReference>
<sequence length="538" mass="60574">MRAMHIQETDDYDGLKSALYEPFGMRTGLERFSAEFFRREHLCFKAGLSADAIKAVILRSGTDSFTESIEFAVQEERVSMHDSQYAGQLGERRTLHMHAMCEQERPNEEQPYANAGHDLRIPPAASRHRHPWTIEKFNVRASVHPGPEGLQQVDGRILPRQHGDRYRGESVGRKVRRVLRRSGEEISEQLQCSCTCTKKVRVDKGLIARRAVSVPVVDTGIGSWKHRLPFVVAEYLSFLGILVMNIINEWVEYIHAQEKYLKVRDGGQVKIARRHGAPGVMRCRGTVDITDTATTTVITTLVSKATDCTNKTQEKMAGLLRQFAEIISMSDDDLGAKPTKQALRRLLIRQKEEIETHVQRMLKQGLIEPAEGPWSSSVVLIIDATQGALAGAKWFTILDLASGLCNAPITWQRLMERTLSGLVGNSCLIKPGKCQLIKKQVVYLRHVITSAGIGTDPQKTAAVQQCRITRYVRKVRQFLGLSSYYQRFIKGFARVAGPLHELTQKGQEWHRGPCQEGAFKTLKSLLMSTLILRHPDLS</sequence>
<dbReference type="FunFam" id="3.30.70.270:FF:000020">
    <property type="entry name" value="Transposon Tf2-6 polyprotein-like Protein"/>
    <property type="match status" value="1"/>
</dbReference>
<dbReference type="InterPro" id="IPR050951">
    <property type="entry name" value="Retrovirus_Pol_polyprotein"/>
</dbReference>
<dbReference type="Gene3D" id="3.30.70.270">
    <property type="match status" value="1"/>
</dbReference>
<dbReference type="OrthoDB" id="5928860at2759"/>
<accession>A0A0V0TE56</accession>
<comment type="caution">
    <text evidence="2">The sequence shown here is derived from an EMBL/GenBank/DDBJ whole genome shotgun (WGS) entry which is preliminary data.</text>
</comment>
<keyword evidence="3" id="KW-1185">Reference proteome</keyword>
<dbReference type="EC" id="2.7.7.49" evidence="1"/>
<evidence type="ECO:0000256" key="1">
    <source>
        <dbReference type="ARBA" id="ARBA00012493"/>
    </source>
</evidence>
<proteinExistence type="predicted"/>
<gene>
    <name evidence="2" type="primary">pol</name>
    <name evidence="2" type="ORF">T05_5774</name>
</gene>
<reference evidence="2 3" key="1">
    <citation type="submission" date="2015-01" db="EMBL/GenBank/DDBJ databases">
        <title>Evolution of Trichinella species and genotypes.</title>
        <authorList>
            <person name="Korhonen P.K."/>
            <person name="Edoardo P."/>
            <person name="Giuseppe L.R."/>
            <person name="Gasser R.B."/>
        </authorList>
    </citation>
    <scope>NUCLEOTIDE SEQUENCE [LARGE SCALE GENOMIC DNA]</scope>
    <source>
        <strain evidence="2">ISS417</strain>
    </source>
</reference>
<dbReference type="Proteomes" id="UP000055048">
    <property type="component" value="Unassembled WGS sequence"/>
</dbReference>
<protein>
    <recommendedName>
        <fullName evidence="1">RNA-directed DNA polymerase</fullName>
        <ecNumber evidence="1">2.7.7.49</ecNumber>
    </recommendedName>
</protein>
<evidence type="ECO:0000313" key="3">
    <source>
        <dbReference type="Proteomes" id="UP000055048"/>
    </source>
</evidence>
<dbReference type="Gene3D" id="3.10.10.10">
    <property type="entry name" value="HIV Type 1 Reverse Transcriptase, subunit A, domain 1"/>
    <property type="match status" value="1"/>
</dbReference>
<dbReference type="STRING" id="144512.A0A0V0TE56"/>